<keyword evidence="7" id="KW-0998">Cell outer membrane</keyword>
<sequence length="407" mass="44087">MKKLLLLLLGLAPAMSFAQGFQVNLEGQKQIGMGHTGTALLLDGSSVFFNPGAVANLSQNYVQAGVSPLMFKSAFVPTGSNVQYNTADKVAPPFNAYAVWGPKAARWKVGLGIYTPFGGLTDWGNNWAGKYTLTSLDLKTIFFQPTFSIKLTDMISVGAGFVYNHGSVNLKRAIPLADANSPQGEAELKGGGNGFGFNAGVFIDTKTGLTIGVTHRSKVNTKLNDGTAYFRVPQNVQASFPSPNAFSAELPLAATTSLGLGYTLNSKWLLAFDANYVHFNSYKQLAFDYAQNTPALQDTRSPRNYTNAVSLRVGAQYKAAEKLMLRAGGGYASTPVKDGYVTPEVPDANRQFYTVGLSYLPNKHFDLDLSFEYEHLGSRTQTNIETQLSGTFKSNVYIPGIALVYHW</sequence>
<evidence type="ECO:0000313" key="10">
    <source>
        <dbReference type="Proteomes" id="UP001258315"/>
    </source>
</evidence>
<dbReference type="Pfam" id="PF03349">
    <property type="entry name" value="Toluene_X"/>
    <property type="match status" value="1"/>
</dbReference>
<proteinExistence type="inferred from homology"/>
<keyword evidence="4" id="KW-0812">Transmembrane</keyword>
<evidence type="ECO:0000256" key="4">
    <source>
        <dbReference type="ARBA" id="ARBA00022692"/>
    </source>
</evidence>
<evidence type="ECO:0000256" key="8">
    <source>
        <dbReference type="SAM" id="SignalP"/>
    </source>
</evidence>
<evidence type="ECO:0000256" key="5">
    <source>
        <dbReference type="ARBA" id="ARBA00022729"/>
    </source>
</evidence>
<dbReference type="PANTHER" id="PTHR35093:SF8">
    <property type="entry name" value="OUTER MEMBRANE PROTEIN NMB0088-RELATED"/>
    <property type="match status" value="1"/>
</dbReference>
<evidence type="ECO:0000256" key="6">
    <source>
        <dbReference type="ARBA" id="ARBA00023136"/>
    </source>
</evidence>
<protein>
    <submittedName>
        <fullName evidence="9">Long-chain fatty acid transport protein</fullName>
    </submittedName>
</protein>
<evidence type="ECO:0000256" key="2">
    <source>
        <dbReference type="ARBA" id="ARBA00008163"/>
    </source>
</evidence>
<dbReference type="RefSeq" id="WP_311949363.1">
    <property type="nucleotide sequence ID" value="NZ_JAVLVU010000001.1"/>
</dbReference>
<feature type="signal peptide" evidence="8">
    <location>
        <begin position="1"/>
        <end position="18"/>
    </location>
</feature>
<feature type="chain" id="PRO_5045843413" evidence="8">
    <location>
        <begin position="19"/>
        <end position="407"/>
    </location>
</feature>
<reference evidence="10" key="1">
    <citation type="submission" date="2023-07" db="EMBL/GenBank/DDBJ databases">
        <title>Functional and genomic diversity of the sorghum phyllosphere microbiome.</title>
        <authorList>
            <person name="Shade A."/>
        </authorList>
    </citation>
    <scope>NUCLEOTIDE SEQUENCE [LARGE SCALE GENOMIC DNA]</scope>
    <source>
        <strain evidence="10">SORGH_AS_0422</strain>
    </source>
</reference>
<evidence type="ECO:0000256" key="3">
    <source>
        <dbReference type="ARBA" id="ARBA00022452"/>
    </source>
</evidence>
<dbReference type="InterPro" id="IPR005017">
    <property type="entry name" value="OMPP1/FadL/TodX"/>
</dbReference>
<organism evidence="9 10">
    <name type="scientific">Mucilaginibacter terrae</name>
    <dbReference type="NCBI Taxonomy" id="1955052"/>
    <lineage>
        <taxon>Bacteria</taxon>
        <taxon>Pseudomonadati</taxon>
        <taxon>Bacteroidota</taxon>
        <taxon>Sphingobacteriia</taxon>
        <taxon>Sphingobacteriales</taxon>
        <taxon>Sphingobacteriaceae</taxon>
        <taxon>Mucilaginibacter</taxon>
    </lineage>
</organism>
<dbReference type="Gene3D" id="2.40.160.60">
    <property type="entry name" value="Outer membrane protein transport protein (OMPP1/FadL/TodX)"/>
    <property type="match status" value="1"/>
</dbReference>
<dbReference type="PANTHER" id="PTHR35093">
    <property type="entry name" value="OUTER MEMBRANE PROTEIN NMB0088-RELATED"/>
    <property type="match status" value="1"/>
</dbReference>
<keyword evidence="10" id="KW-1185">Reference proteome</keyword>
<comment type="caution">
    <text evidence="9">The sequence shown here is derived from an EMBL/GenBank/DDBJ whole genome shotgun (WGS) entry which is preliminary data.</text>
</comment>
<name>A0ABU3GSE4_9SPHI</name>
<comment type="similarity">
    <text evidence="2">Belongs to the OmpP1/FadL family.</text>
</comment>
<keyword evidence="3" id="KW-1134">Transmembrane beta strand</keyword>
<keyword evidence="6" id="KW-0472">Membrane</keyword>
<accession>A0ABU3GSE4</accession>
<dbReference type="EMBL" id="JAVLVU010000001">
    <property type="protein sequence ID" value="MDT3402688.1"/>
    <property type="molecule type" value="Genomic_DNA"/>
</dbReference>
<evidence type="ECO:0000256" key="7">
    <source>
        <dbReference type="ARBA" id="ARBA00023237"/>
    </source>
</evidence>
<keyword evidence="5 8" id="KW-0732">Signal</keyword>
<comment type="subcellular location">
    <subcellularLocation>
        <location evidence="1">Cell outer membrane</location>
        <topology evidence="1">Multi-pass membrane protein</topology>
    </subcellularLocation>
</comment>
<gene>
    <name evidence="9" type="ORF">QE417_001760</name>
</gene>
<evidence type="ECO:0000313" key="9">
    <source>
        <dbReference type="EMBL" id="MDT3402688.1"/>
    </source>
</evidence>
<evidence type="ECO:0000256" key="1">
    <source>
        <dbReference type="ARBA" id="ARBA00004571"/>
    </source>
</evidence>
<dbReference type="Proteomes" id="UP001258315">
    <property type="component" value="Unassembled WGS sequence"/>
</dbReference>
<dbReference type="SUPFAM" id="SSF56935">
    <property type="entry name" value="Porins"/>
    <property type="match status" value="1"/>
</dbReference>